<dbReference type="SUPFAM" id="SSF52172">
    <property type="entry name" value="CheY-like"/>
    <property type="match status" value="1"/>
</dbReference>
<gene>
    <name evidence="4" type="ORF">SAMN05421761_102142</name>
</gene>
<dbReference type="OrthoDB" id="9789181at2"/>
<evidence type="ECO:0000313" key="4">
    <source>
        <dbReference type="EMBL" id="SIS61873.1"/>
    </source>
</evidence>
<evidence type="ECO:0000256" key="2">
    <source>
        <dbReference type="PROSITE-ProRule" id="PRU00169"/>
    </source>
</evidence>
<dbReference type="InterPro" id="IPR011006">
    <property type="entry name" value="CheY-like_superfamily"/>
</dbReference>
<keyword evidence="5" id="KW-1185">Reference proteome</keyword>
<dbReference type="Pfam" id="PF00072">
    <property type="entry name" value="Response_reg"/>
    <property type="match status" value="1"/>
</dbReference>
<dbReference type="CDD" id="cd17574">
    <property type="entry name" value="REC_OmpR"/>
    <property type="match status" value="1"/>
</dbReference>
<dbReference type="RefSeq" id="WP_076498385.1">
    <property type="nucleotide sequence ID" value="NZ_FTOP01000002.1"/>
</dbReference>
<dbReference type="PROSITE" id="PS50110">
    <property type="entry name" value="RESPONSE_REGULATORY"/>
    <property type="match status" value="1"/>
</dbReference>
<dbReference type="Proteomes" id="UP000186026">
    <property type="component" value="Unassembled WGS sequence"/>
</dbReference>
<dbReference type="PANTHER" id="PTHR44591:SF3">
    <property type="entry name" value="RESPONSE REGULATORY DOMAIN-CONTAINING PROTEIN"/>
    <property type="match status" value="1"/>
</dbReference>
<organism evidence="4 5">
    <name type="scientific">Belliella pelovolcani</name>
    <dbReference type="NCBI Taxonomy" id="529505"/>
    <lineage>
        <taxon>Bacteria</taxon>
        <taxon>Pseudomonadati</taxon>
        <taxon>Bacteroidota</taxon>
        <taxon>Cytophagia</taxon>
        <taxon>Cytophagales</taxon>
        <taxon>Cyclobacteriaceae</taxon>
        <taxon>Belliella</taxon>
    </lineage>
</organism>
<accession>A0A1N7KJW3</accession>
<keyword evidence="1 2" id="KW-0597">Phosphoprotein</keyword>
<feature type="domain" description="Response regulatory" evidence="3">
    <location>
        <begin position="3"/>
        <end position="120"/>
    </location>
</feature>
<name>A0A1N7KJW3_9BACT</name>
<dbReference type="STRING" id="529505.SAMN05421761_102142"/>
<sequence>MKKILLVEDDEMLLKSLSYYLQMNQFEVLPYDNGADALALLHQEIEEIDLIITDLNLPFAGGQQIIESVRKEKKSKLPVIVLTASGIESTELEMLELGADEFISKPFSPAILLKRIQKLIGN</sequence>
<dbReference type="PANTHER" id="PTHR44591">
    <property type="entry name" value="STRESS RESPONSE REGULATOR PROTEIN 1"/>
    <property type="match status" value="1"/>
</dbReference>
<dbReference type="InterPro" id="IPR050595">
    <property type="entry name" value="Bact_response_regulator"/>
</dbReference>
<dbReference type="InterPro" id="IPR001789">
    <property type="entry name" value="Sig_transdc_resp-reg_receiver"/>
</dbReference>
<dbReference type="Gene3D" id="3.40.50.2300">
    <property type="match status" value="1"/>
</dbReference>
<evidence type="ECO:0000313" key="5">
    <source>
        <dbReference type="Proteomes" id="UP000186026"/>
    </source>
</evidence>
<evidence type="ECO:0000256" key="1">
    <source>
        <dbReference type="ARBA" id="ARBA00022553"/>
    </source>
</evidence>
<dbReference type="AlphaFoldDB" id="A0A1N7KJW3"/>
<reference evidence="5" key="1">
    <citation type="submission" date="2017-01" db="EMBL/GenBank/DDBJ databases">
        <authorList>
            <person name="Varghese N."/>
            <person name="Submissions S."/>
        </authorList>
    </citation>
    <scope>NUCLEOTIDE SEQUENCE [LARGE SCALE GENOMIC DNA]</scope>
    <source>
        <strain evidence="5">DSM 46698</strain>
    </source>
</reference>
<proteinExistence type="predicted"/>
<dbReference type="SMART" id="SM00448">
    <property type="entry name" value="REC"/>
    <property type="match status" value="1"/>
</dbReference>
<protein>
    <submittedName>
        <fullName evidence="4">Response regulator receiver domain-containing protein</fullName>
    </submittedName>
</protein>
<feature type="modified residue" description="4-aspartylphosphate" evidence="2">
    <location>
        <position position="54"/>
    </location>
</feature>
<dbReference type="EMBL" id="FTOP01000002">
    <property type="protein sequence ID" value="SIS61873.1"/>
    <property type="molecule type" value="Genomic_DNA"/>
</dbReference>
<evidence type="ECO:0000259" key="3">
    <source>
        <dbReference type="PROSITE" id="PS50110"/>
    </source>
</evidence>
<dbReference type="GO" id="GO:0000160">
    <property type="term" value="P:phosphorelay signal transduction system"/>
    <property type="evidence" value="ECO:0007669"/>
    <property type="project" value="InterPro"/>
</dbReference>